<organism evidence="2 3">
    <name type="scientific">Engystomops pustulosus</name>
    <name type="common">Tungara frog</name>
    <name type="synonym">Physalaemus pustulosus</name>
    <dbReference type="NCBI Taxonomy" id="76066"/>
    <lineage>
        <taxon>Eukaryota</taxon>
        <taxon>Metazoa</taxon>
        <taxon>Chordata</taxon>
        <taxon>Craniata</taxon>
        <taxon>Vertebrata</taxon>
        <taxon>Euteleostomi</taxon>
        <taxon>Amphibia</taxon>
        <taxon>Batrachia</taxon>
        <taxon>Anura</taxon>
        <taxon>Neobatrachia</taxon>
        <taxon>Hyloidea</taxon>
        <taxon>Leptodactylidae</taxon>
        <taxon>Leiuperinae</taxon>
        <taxon>Engystomops</taxon>
    </lineage>
</organism>
<dbReference type="Proteomes" id="UP000824782">
    <property type="component" value="Unassembled WGS sequence"/>
</dbReference>
<keyword evidence="3" id="KW-1185">Reference proteome</keyword>
<evidence type="ECO:0000256" key="1">
    <source>
        <dbReference type="SAM" id="Phobius"/>
    </source>
</evidence>
<reference evidence="2" key="1">
    <citation type="thesis" date="2020" institute="ProQuest LLC" country="789 East Eisenhower Parkway, Ann Arbor, MI, USA">
        <title>Comparative Genomics and Chromosome Evolution.</title>
        <authorList>
            <person name="Mudd A.B."/>
        </authorList>
    </citation>
    <scope>NUCLEOTIDE SEQUENCE</scope>
    <source>
        <strain evidence="2">237g6f4</strain>
        <tissue evidence="2">Blood</tissue>
    </source>
</reference>
<feature type="transmembrane region" description="Helical" evidence="1">
    <location>
        <begin position="6"/>
        <end position="25"/>
    </location>
</feature>
<gene>
    <name evidence="2" type="ORF">GDO81_030059</name>
</gene>
<comment type="caution">
    <text evidence="2">The sequence shown here is derived from an EMBL/GenBank/DDBJ whole genome shotgun (WGS) entry which is preliminary data.</text>
</comment>
<protein>
    <submittedName>
        <fullName evidence="2">Uncharacterized protein</fullName>
    </submittedName>
</protein>
<evidence type="ECO:0000313" key="3">
    <source>
        <dbReference type="Proteomes" id="UP000824782"/>
    </source>
</evidence>
<keyword evidence="1" id="KW-0812">Transmembrane</keyword>
<keyword evidence="1" id="KW-1133">Transmembrane helix</keyword>
<keyword evidence="1" id="KW-0472">Membrane</keyword>
<dbReference type="EMBL" id="WNYA01087525">
    <property type="protein sequence ID" value="KAG8534874.1"/>
    <property type="molecule type" value="Genomic_DNA"/>
</dbReference>
<dbReference type="AlphaFoldDB" id="A0AAV6YBA1"/>
<name>A0AAV6YBA1_ENGPU</name>
<evidence type="ECO:0000313" key="2">
    <source>
        <dbReference type="EMBL" id="KAG8534874.1"/>
    </source>
</evidence>
<proteinExistence type="predicted"/>
<accession>A0AAV6YBA1</accession>
<sequence length="88" mass="10150">MNTVGLIIWINIWICSWLYYTSMYLNSHYVMLPHWYNCLVTHRPHLKQVSALRVCFINFSLHNFYMLWLGVGGGWGDVGGGGGGRENL</sequence>